<dbReference type="Gene3D" id="2.130.10.10">
    <property type="entry name" value="YVTN repeat-like/Quinoprotein amine dehydrogenase"/>
    <property type="match status" value="3"/>
</dbReference>
<organism evidence="2 3">
    <name type="scientific">Metarhizium humberi</name>
    <dbReference type="NCBI Taxonomy" id="2596975"/>
    <lineage>
        <taxon>Eukaryota</taxon>
        <taxon>Fungi</taxon>
        <taxon>Dikarya</taxon>
        <taxon>Ascomycota</taxon>
        <taxon>Pezizomycotina</taxon>
        <taxon>Sordariomycetes</taxon>
        <taxon>Hypocreomycetidae</taxon>
        <taxon>Hypocreales</taxon>
        <taxon>Clavicipitaceae</taxon>
        <taxon>Metarhizium</taxon>
    </lineage>
</organism>
<accession>A0A9P8M813</accession>
<keyword evidence="1" id="KW-0853">WD repeat</keyword>
<dbReference type="AlphaFoldDB" id="A0A9P8M813"/>
<sequence>MDMAISTSEDIVAILAEGSLHIYRRHKQRGSTTPRIEYTTTLSGGFAMCRSARIVFSENSRFLAPIRSDTQIEVWDMNLSKRISLFKFDVAVKNFTALVFNPNSTFLAASIIEESGKTQTRIWKVNSTNKTLPCGWDRGNTALVSSVQFSNDGQWLAVRFSSLRAELWRSSGKPQDTFLDGDNDQVTELAFSWDSTKLGYGTNDGKVRVFDMSSNRTKHKSDTISSAEKAEALSFSRDDTVLAARISDSIRIYNMKTGLYHDLEIPGSDFSKSPTFPEPNYCSISVFKNWTVLAEQRGRIYLWDAGKVIKVFSLDDILTPIRGWGDVASTDLRTIEGKMWIVLGSNKGGIHIIDGPSGNALHSVETGPLSTLATHQDDNTFVSTSQGDIDLA</sequence>
<dbReference type="PROSITE" id="PS50082">
    <property type="entry name" value="WD_REPEATS_2"/>
    <property type="match status" value="1"/>
</dbReference>
<name>A0A9P8M813_9HYPO</name>
<evidence type="ECO:0000313" key="2">
    <source>
        <dbReference type="EMBL" id="KAH0595447.1"/>
    </source>
</evidence>
<dbReference type="PANTHER" id="PTHR19879">
    <property type="entry name" value="TRANSCRIPTION INITIATION FACTOR TFIID"/>
    <property type="match status" value="1"/>
</dbReference>
<dbReference type="InterPro" id="IPR001680">
    <property type="entry name" value="WD40_rpt"/>
</dbReference>
<dbReference type="InterPro" id="IPR015943">
    <property type="entry name" value="WD40/YVTN_repeat-like_dom_sf"/>
</dbReference>
<dbReference type="SUPFAM" id="SSF69322">
    <property type="entry name" value="Tricorn protease domain 2"/>
    <property type="match status" value="1"/>
</dbReference>
<dbReference type="Pfam" id="PF00400">
    <property type="entry name" value="WD40"/>
    <property type="match status" value="1"/>
</dbReference>
<dbReference type="SMART" id="SM00320">
    <property type="entry name" value="WD40"/>
    <property type="match status" value="3"/>
</dbReference>
<evidence type="ECO:0000256" key="1">
    <source>
        <dbReference type="PROSITE-ProRule" id="PRU00221"/>
    </source>
</evidence>
<dbReference type="EMBL" id="JACEFI010000012">
    <property type="protein sequence ID" value="KAH0595447.1"/>
    <property type="molecule type" value="Genomic_DNA"/>
</dbReference>
<dbReference type="Proteomes" id="UP000764110">
    <property type="component" value="Unassembled WGS sequence"/>
</dbReference>
<feature type="repeat" description="WD" evidence="1">
    <location>
        <begin position="179"/>
        <end position="220"/>
    </location>
</feature>
<proteinExistence type="predicted"/>
<comment type="caution">
    <text evidence="2">The sequence shown here is derived from an EMBL/GenBank/DDBJ whole genome shotgun (WGS) entry which is preliminary data.</text>
</comment>
<reference evidence="2 3" key="1">
    <citation type="submission" date="2020-07" db="EMBL/GenBank/DDBJ databases">
        <title>Metarhizium humberi genome.</title>
        <authorList>
            <person name="Lysoe E."/>
        </authorList>
    </citation>
    <scope>NUCLEOTIDE SEQUENCE [LARGE SCALE GENOMIC DNA]</scope>
    <source>
        <strain evidence="2 3">ESALQ1638</strain>
    </source>
</reference>
<keyword evidence="3" id="KW-1185">Reference proteome</keyword>
<protein>
    <submittedName>
        <fullName evidence="2">Uncharacterized protein</fullName>
    </submittedName>
</protein>
<gene>
    <name evidence="2" type="ORF">MHUMG1_06622</name>
</gene>
<evidence type="ECO:0000313" key="3">
    <source>
        <dbReference type="Proteomes" id="UP000764110"/>
    </source>
</evidence>
<dbReference type="PANTHER" id="PTHR19879:SF9">
    <property type="entry name" value="TRANSCRIPTION INITIATION FACTOR TFIID SUBUNIT 5"/>
    <property type="match status" value="1"/>
</dbReference>